<dbReference type="EMBL" id="ATLV01024475">
    <property type="status" value="NOT_ANNOTATED_CDS"/>
    <property type="molecule type" value="Genomic_DNA"/>
</dbReference>
<evidence type="ECO:0000313" key="2">
    <source>
        <dbReference type="EMBL" id="KFB51445.1"/>
    </source>
</evidence>
<sequence>MEVLDVKKPGRAGGPLGHTRKLVCAPSRTKLSRTCTDAGRGKVSHFDELSKHVTGTVTGFQRTETKIEAE</sequence>
<gene>
    <name evidence="2" type="ORF">ZHAS_00019926</name>
</gene>
<reference evidence="2 4" key="1">
    <citation type="journal article" date="2014" name="BMC Genomics">
        <title>Genome sequence of Anopheles sinensis provides insight into genetics basis of mosquito competence for malaria parasites.</title>
        <authorList>
            <person name="Zhou D."/>
            <person name="Zhang D."/>
            <person name="Ding G."/>
            <person name="Shi L."/>
            <person name="Hou Q."/>
            <person name="Ye Y."/>
            <person name="Xu Y."/>
            <person name="Zhou H."/>
            <person name="Xiong C."/>
            <person name="Li S."/>
            <person name="Yu J."/>
            <person name="Hong S."/>
            <person name="Yu X."/>
            <person name="Zou P."/>
            <person name="Chen C."/>
            <person name="Chang X."/>
            <person name="Wang W."/>
            <person name="Lv Y."/>
            <person name="Sun Y."/>
            <person name="Ma L."/>
            <person name="Shen B."/>
            <person name="Zhu C."/>
        </authorList>
    </citation>
    <scope>NUCLEOTIDE SEQUENCE [LARGE SCALE GENOMIC DNA]</scope>
</reference>
<reference evidence="3" key="2">
    <citation type="submission" date="2020-05" db="UniProtKB">
        <authorList>
            <consortium name="EnsemblMetazoa"/>
        </authorList>
    </citation>
    <scope>IDENTIFICATION</scope>
</reference>
<proteinExistence type="predicted"/>
<dbReference type="Proteomes" id="UP000030765">
    <property type="component" value="Unassembled WGS sequence"/>
</dbReference>
<evidence type="ECO:0000313" key="3">
    <source>
        <dbReference type="EnsemblMetazoa" id="ASIC019926-PA"/>
    </source>
</evidence>
<protein>
    <submittedName>
        <fullName evidence="2 3">Uncharacterized protein</fullName>
    </submittedName>
</protein>
<keyword evidence="4" id="KW-1185">Reference proteome</keyword>
<feature type="region of interest" description="Disordered" evidence="1">
    <location>
        <begin position="1"/>
        <end position="20"/>
    </location>
</feature>
<organism evidence="2">
    <name type="scientific">Anopheles sinensis</name>
    <name type="common">Mosquito</name>
    <dbReference type="NCBI Taxonomy" id="74873"/>
    <lineage>
        <taxon>Eukaryota</taxon>
        <taxon>Metazoa</taxon>
        <taxon>Ecdysozoa</taxon>
        <taxon>Arthropoda</taxon>
        <taxon>Hexapoda</taxon>
        <taxon>Insecta</taxon>
        <taxon>Pterygota</taxon>
        <taxon>Neoptera</taxon>
        <taxon>Endopterygota</taxon>
        <taxon>Diptera</taxon>
        <taxon>Nematocera</taxon>
        <taxon>Culicoidea</taxon>
        <taxon>Culicidae</taxon>
        <taxon>Anophelinae</taxon>
        <taxon>Anopheles</taxon>
    </lineage>
</organism>
<accession>A0A084WMK1</accession>
<dbReference type="AlphaFoldDB" id="A0A084WMK1"/>
<evidence type="ECO:0000313" key="4">
    <source>
        <dbReference type="Proteomes" id="UP000030765"/>
    </source>
</evidence>
<dbReference type="EnsemblMetazoa" id="ASIC019926-RA">
    <property type="protein sequence ID" value="ASIC019926-PA"/>
    <property type="gene ID" value="ASIC019926"/>
</dbReference>
<evidence type="ECO:0000256" key="1">
    <source>
        <dbReference type="SAM" id="MobiDB-lite"/>
    </source>
</evidence>
<dbReference type="EMBL" id="KE525352">
    <property type="protein sequence ID" value="KFB51445.1"/>
    <property type="molecule type" value="Genomic_DNA"/>
</dbReference>
<name>A0A084WMK1_ANOSI</name>
<dbReference type="VEuPathDB" id="VectorBase:ASIC019926"/>